<gene>
    <name evidence="4" type="ordered locus">Halhy_2934</name>
</gene>
<sequence>MMKIMKYGMFAAATLLTIVLSAQNSKTLPDATVKTLDGKSVQIKNYVGKGKITILSFWATWCAPCKREMDAIAEVYGDWKDNYDVQYLAVTIDTQRDLPKVKPMVATKGWEYTILSDAANQLKNALNFQTIPQTYLIDQKGNIVYEHTGYNPGDELDLEEKIKMLAKK</sequence>
<feature type="domain" description="Thioredoxin" evidence="3">
    <location>
        <begin position="22"/>
        <end position="167"/>
    </location>
</feature>
<reference evidence="4 5" key="1">
    <citation type="journal article" date="2011" name="Stand. Genomic Sci.">
        <title>Complete genome sequence of Haliscomenobacter hydrossis type strain (O).</title>
        <authorList>
            <consortium name="US DOE Joint Genome Institute (JGI-PGF)"/>
            <person name="Daligault H."/>
            <person name="Lapidus A."/>
            <person name="Zeytun A."/>
            <person name="Nolan M."/>
            <person name="Lucas S."/>
            <person name="Del Rio T.G."/>
            <person name="Tice H."/>
            <person name="Cheng J.F."/>
            <person name="Tapia R."/>
            <person name="Han C."/>
            <person name="Goodwin L."/>
            <person name="Pitluck S."/>
            <person name="Liolios K."/>
            <person name="Pagani I."/>
            <person name="Ivanova N."/>
            <person name="Huntemann M."/>
            <person name="Mavromatis K."/>
            <person name="Mikhailova N."/>
            <person name="Pati A."/>
            <person name="Chen A."/>
            <person name="Palaniappan K."/>
            <person name="Land M."/>
            <person name="Hauser L."/>
            <person name="Brambilla E.M."/>
            <person name="Rohde M."/>
            <person name="Verbarg S."/>
            <person name="Goker M."/>
            <person name="Bristow J."/>
            <person name="Eisen J.A."/>
            <person name="Markowitz V."/>
            <person name="Hugenholtz P."/>
            <person name="Kyrpides N.C."/>
            <person name="Klenk H.P."/>
            <person name="Woyke T."/>
        </authorList>
    </citation>
    <scope>NUCLEOTIDE SEQUENCE [LARGE SCALE GENOMIC DNA]</scope>
    <source>
        <strain evidence="5">ATCC 27775 / DSM 1100 / LMG 10767 / O</strain>
    </source>
</reference>
<name>F4L5D4_HALH1</name>
<dbReference type="eggNOG" id="COG0526">
    <property type="taxonomic scope" value="Bacteria"/>
</dbReference>
<dbReference type="AlphaFoldDB" id="F4L5D4"/>
<dbReference type="EMBL" id="CP002691">
    <property type="protein sequence ID" value="AEE50798.1"/>
    <property type="molecule type" value="Genomic_DNA"/>
</dbReference>
<keyword evidence="2" id="KW-0732">Signal</keyword>
<dbReference type="InterPro" id="IPR050553">
    <property type="entry name" value="Thioredoxin_ResA/DsbE_sf"/>
</dbReference>
<dbReference type="CDD" id="cd02966">
    <property type="entry name" value="TlpA_like_family"/>
    <property type="match status" value="1"/>
</dbReference>
<dbReference type="PANTHER" id="PTHR42852:SF13">
    <property type="entry name" value="PROTEIN DIPZ"/>
    <property type="match status" value="1"/>
</dbReference>
<dbReference type="OrthoDB" id="9794348at2"/>
<dbReference type="HOGENOM" id="CLU_042529_11_2_10"/>
<feature type="chain" id="PRO_5003312543" evidence="2">
    <location>
        <begin position="23"/>
        <end position="168"/>
    </location>
</feature>
<evidence type="ECO:0000313" key="4">
    <source>
        <dbReference type="EMBL" id="AEE50798.1"/>
    </source>
</evidence>
<dbReference type="PANTHER" id="PTHR42852">
    <property type="entry name" value="THIOL:DISULFIDE INTERCHANGE PROTEIN DSBE"/>
    <property type="match status" value="1"/>
</dbReference>
<dbReference type="Pfam" id="PF00578">
    <property type="entry name" value="AhpC-TSA"/>
    <property type="match status" value="1"/>
</dbReference>
<dbReference type="InterPro" id="IPR013766">
    <property type="entry name" value="Thioredoxin_domain"/>
</dbReference>
<dbReference type="KEGG" id="hhy:Halhy_2934"/>
<dbReference type="SUPFAM" id="SSF52833">
    <property type="entry name" value="Thioredoxin-like"/>
    <property type="match status" value="1"/>
</dbReference>
<dbReference type="PROSITE" id="PS00194">
    <property type="entry name" value="THIOREDOXIN_1"/>
    <property type="match status" value="1"/>
</dbReference>
<accession>F4L5D4</accession>
<dbReference type="InterPro" id="IPR017937">
    <property type="entry name" value="Thioredoxin_CS"/>
</dbReference>
<organism evidence="4 5">
    <name type="scientific">Haliscomenobacter hydrossis (strain ATCC 27775 / DSM 1100 / LMG 10767 / O)</name>
    <dbReference type="NCBI Taxonomy" id="760192"/>
    <lineage>
        <taxon>Bacteria</taxon>
        <taxon>Pseudomonadati</taxon>
        <taxon>Bacteroidota</taxon>
        <taxon>Saprospiria</taxon>
        <taxon>Saprospirales</taxon>
        <taxon>Haliscomenobacteraceae</taxon>
        <taxon>Haliscomenobacter</taxon>
    </lineage>
</organism>
<evidence type="ECO:0000256" key="1">
    <source>
        <dbReference type="ARBA" id="ARBA00023284"/>
    </source>
</evidence>
<reference key="2">
    <citation type="submission" date="2011-04" db="EMBL/GenBank/DDBJ databases">
        <title>Complete sequence of chromosome of Haliscomenobacter hydrossis DSM 1100.</title>
        <authorList>
            <consortium name="US DOE Joint Genome Institute (JGI-PGF)"/>
            <person name="Lucas S."/>
            <person name="Han J."/>
            <person name="Lapidus A."/>
            <person name="Bruce D."/>
            <person name="Goodwin L."/>
            <person name="Pitluck S."/>
            <person name="Peters L."/>
            <person name="Kyrpides N."/>
            <person name="Mavromatis K."/>
            <person name="Ivanova N."/>
            <person name="Ovchinnikova G."/>
            <person name="Pagani I."/>
            <person name="Daligault H."/>
            <person name="Detter J.C."/>
            <person name="Han C."/>
            <person name="Land M."/>
            <person name="Hauser L."/>
            <person name="Markowitz V."/>
            <person name="Cheng J.-F."/>
            <person name="Hugenholtz P."/>
            <person name="Woyke T."/>
            <person name="Wu D."/>
            <person name="Verbarg S."/>
            <person name="Frueling A."/>
            <person name="Brambilla E."/>
            <person name="Klenk H.-P."/>
            <person name="Eisen J.A."/>
        </authorList>
    </citation>
    <scope>NUCLEOTIDE SEQUENCE</scope>
    <source>
        <strain>DSM 1100</strain>
    </source>
</reference>
<evidence type="ECO:0000256" key="2">
    <source>
        <dbReference type="SAM" id="SignalP"/>
    </source>
</evidence>
<evidence type="ECO:0000259" key="3">
    <source>
        <dbReference type="PROSITE" id="PS51352"/>
    </source>
</evidence>
<protein>
    <submittedName>
        <fullName evidence="4">Alkyl hydroperoxide reductase/ Thiol specific antioxidant/ Mal allergen</fullName>
    </submittedName>
</protein>
<evidence type="ECO:0000313" key="5">
    <source>
        <dbReference type="Proteomes" id="UP000008461"/>
    </source>
</evidence>
<dbReference type="GO" id="GO:0016491">
    <property type="term" value="F:oxidoreductase activity"/>
    <property type="evidence" value="ECO:0007669"/>
    <property type="project" value="InterPro"/>
</dbReference>
<dbReference type="RefSeq" id="WP_013765341.1">
    <property type="nucleotide sequence ID" value="NC_015510.1"/>
</dbReference>
<dbReference type="InterPro" id="IPR036249">
    <property type="entry name" value="Thioredoxin-like_sf"/>
</dbReference>
<dbReference type="PROSITE" id="PS51352">
    <property type="entry name" value="THIOREDOXIN_2"/>
    <property type="match status" value="1"/>
</dbReference>
<keyword evidence="5" id="KW-1185">Reference proteome</keyword>
<proteinExistence type="predicted"/>
<dbReference type="Gene3D" id="3.40.30.10">
    <property type="entry name" value="Glutaredoxin"/>
    <property type="match status" value="1"/>
</dbReference>
<feature type="signal peptide" evidence="2">
    <location>
        <begin position="1"/>
        <end position="22"/>
    </location>
</feature>
<dbReference type="InterPro" id="IPR000866">
    <property type="entry name" value="AhpC/TSA"/>
</dbReference>
<keyword evidence="1" id="KW-0676">Redox-active center</keyword>
<dbReference type="GO" id="GO:0016209">
    <property type="term" value="F:antioxidant activity"/>
    <property type="evidence" value="ECO:0007669"/>
    <property type="project" value="InterPro"/>
</dbReference>
<dbReference type="Proteomes" id="UP000008461">
    <property type="component" value="Chromosome"/>
</dbReference>
<dbReference type="STRING" id="760192.Halhy_2934"/>